<evidence type="ECO:0000313" key="3">
    <source>
        <dbReference type="RefSeq" id="XP_032816997.1"/>
    </source>
</evidence>
<dbReference type="AlphaFoldDB" id="A0AAJ7X0X3"/>
<keyword evidence="2" id="KW-1185">Reference proteome</keyword>
<sequence length="299" mass="33202">MDTGELGRDDGRASKQQGGRGGAVRPRCAAGLGSSTRAALTDSGSWLLLLEDAKSNRSRGPPGLADGKGKRRGARPMHASTLSLGGSSLGQEFRTSHRHFYSGRSWDERPLPAQPRPGMFPSLHHHSSVQLSAGLPDHPPRTHNWEEFRPKQLTLYHVLRRAGIKNWQHNTTGVDMWTVTTPQRWAPPYHTTYTVMHSHGDTPVRTPSAGLPLPRHQHNILTGEANTCATTASMSRLTLKSFLYVSSTLKVVRQQISRKVTRRHASVLQIARTLRSELHEMSHGVRNFTSSPFYWAIPL</sequence>
<feature type="region of interest" description="Disordered" evidence="1">
    <location>
        <begin position="52"/>
        <end position="90"/>
    </location>
</feature>
<dbReference type="KEGG" id="pmrn:116946171"/>
<evidence type="ECO:0000256" key="1">
    <source>
        <dbReference type="SAM" id="MobiDB-lite"/>
    </source>
</evidence>
<dbReference type="GeneID" id="116946171"/>
<dbReference type="Proteomes" id="UP001318040">
    <property type="component" value="Chromosome 26"/>
</dbReference>
<evidence type="ECO:0000313" key="2">
    <source>
        <dbReference type="Proteomes" id="UP001318040"/>
    </source>
</evidence>
<accession>A0AAJ7X0X3</accession>
<feature type="compositionally biased region" description="Basic and acidic residues" evidence="1">
    <location>
        <begin position="1"/>
        <end position="13"/>
    </location>
</feature>
<proteinExistence type="predicted"/>
<protein>
    <submittedName>
        <fullName evidence="3">Uncharacterized protein LOC116946171 isoform X1</fullName>
    </submittedName>
</protein>
<gene>
    <name evidence="3" type="primary">LOC116946171</name>
</gene>
<name>A0AAJ7X0X3_PETMA</name>
<reference evidence="3" key="1">
    <citation type="submission" date="2025-08" db="UniProtKB">
        <authorList>
            <consortium name="RefSeq"/>
        </authorList>
    </citation>
    <scope>IDENTIFICATION</scope>
    <source>
        <tissue evidence="3">Sperm</tissue>
    </source>
</reference>
<organism evidence="2 3">
    <name type="scientific">Petromyzon marinus</name>
    <name type="common">Sea lamprey</name>
    <dbReference type="NCBI Taxonomy" id="7757"/>
    <lineage>
        <taxon>Eukaryota</taxon>
        <taxon>Metazoa</taxon>
        <taxon>Chordata</taxon>
        <taxon>Craniata</taxon>
        <taxon>Vertebrata</taxon>
        <taxon>Cyclostomata</taxon>
        <taxon>Hyperoartia</taxon>
        <taxon>Petromyzontiformes</taxon>
        <taxon>Petromyzontidae</taxon>
        <taxon>Petromyzon</taxon>
    </lineage>
</organism>
<dbReference type="RefSeq" id="XP_032816997.1">
    <property type="nucleotide sequence ID" value="XM_032961106.1"/>
</dbReference>
<feature type="region of interest" description="Disordered" evidence="1">
    <location>
        <begin position="1"/>
        <end position="39"/>
    </location>
</feature>